<comment type="caution">
    <text evidence="1">The sequence shown here is derived from an EMBL/GenBank/DDBJ whole genome shotgun (WGS) entry which is preliminary data.</text>
</comment>
<organism evidence="1 2">
    <name type="scientific">Oculimacula yallundae</name>
    <dbReference type="NCBI Taxonomy" id="86028"/>
    <lineage>
        <taxon>Eukaryota</taxon>
        <taxon>Fungi</taxon>
        <taxon>Dikarya</taxon>
        <taxon>Ascomycota</taxon>
        <taxon>Pezizomycotina</taxon>
        <taxon>Leotiomycetes</taxon>
        <taxon>Helotiales</taxon>
        <taxon>Ploettnerulaceae</taxon>
        <taxon>Oculimacula</taxon>
    </lineage>
</organism>
<keyword evidence="2" id="KW-1185">Reference proteome</keyword>
<evidence type="ECO:0000313" key="1">
    <source>
        <dbReference type="EMBL" id="KAL2062175.1"/>
    </source>
</evidence>
<evidence type="ECO:0000313" key="2">
    <source>
        <dbReference type="Proteomes" id="UP001595075"/>
    </source>
</evidence>
<protein>
    <submittedName>
        <fullName evidence="1">Uncharacterized protein</fullName>
    </submittedName>
</protein>
<reference evidence="1 2" key="1">
    <citation type="journal article" date="2024" name="Commun. Biol.">
        <title>Comparative genomic analysis of thermophilic fungi reveals convergent evolutionary adaptations and gene losses.</title>
        <authorList>
            <person name="Steindorff A.S."/>
            <person name="Aguilar-Pontes M.V."/>
            <person name="Robinson A.J."/>
            <person name="Andreopoulos B."/>
            <person name="LaButti K."/>
            <person name="Kuo A."/>
            <person name="Mondo S."/>
            <person name="Riley R."/>
            <person name="Otillar R."/>
            <person name="Haridas S."/>
            <person name="Lipzen A."/>
            <person name="Grimwood J."/>
            <person name="Schmutz J."/>
            <person name="Clum A."/>
            <person name="Reid I.D."/>
            <person name="Moisan M.C."/>
            <person name="Butler G."/>
            <person name="Nguyen T.T.M."/>
            <person name="Dewar K."/>
            <person name="Conant G."/>
            <person name="Drula E."/>
            <person name="Henrissat B."/>
            <person name="Hansel C."/>
            <person name="Singer S."/>
            <person name="Hutchinson M.I."/>
            <person name="de Vries R.P."/>
            <person name="Natvig D.O."/>
            <person name="Powell A.J."/>
            <person name="Tsang A."/>
            <person name="Grigoriev I.V."/>
        </authorList>
    </citation>
    <scope>NUCLEOTIDE SEQUENCE [LARGE SCALE GENOMIC DNA]</scope>
    <source>
        <strain evidence="1 2">CBS 494.80</strain>
    </source>
</reference>
<sequence length="118" mass="13056">MADASFEIADPLAEWGTPEWDTTLAELGKLTKLAEATTGHDGHDFNAINQLLSGLAFVISKFKLVRDLELRSASAKRVSMVTTFFSPTILALERSVESFVADRAKIMDRYCEQMKVAT</sequence>
<proteinExistence type="predicted"/>
<accession>A0ABR4BWZ7</accession>
<dbReference type="EMBL" id="JAZHXI010000017">
    <property type="protein sequence ID" value="KAL2062175.1"/>
    <property type="molecule type" value="Genomic_DNA"/>
</dbReference>
<name>A0ABR4BWZ7_9HELO</name>
<dbReference type="Proteomes" id="UP001595075">
    <property type="component" value="Unassembled WGS sequence"/>
</dbReference>
<gene>
    <name evidence="1" type="ORF">VTL71DRAFT_6441</name>
</gene>